<name>A0A9P4LNH2_9PLEO</name>
<evidence type="ECO:0000313" key="2">
    <source>
        <dbReference type="Proteomes" id="UP000799777"/>
    </source>
</evidence>
<organism evidence="1 2">
    <name type="scientific">Setomelanomma holmii</name>
    <dbReference type="NCBI Taxonomy" id="210430"/>
    <lineage>
        <taxon>Eukaryota</taxon>
        <taxon>Fungi</taxon>
        <taxon>Dikarya</taxon>
        <taxon>Ascomycota</taxon>
        <taxon>Pezizomycotina</taxon>
        <taxon>Dothideomycetes</taxon>
        <taxon>Pleosporomycetidae</taxon>
        <taxon>Pleosporales</taxon>
        <taxon>Pleosporineae</taxon>
        <taxon>Phaeosphaeriaceae</taxon>
        <taxon>Setomelanomma</taxon>
    </lineage>
</organism>
<evidence type="ECO:0000313" key="1">
    <source>
        <dbReference type="EMBL" id="KAF2033826.1"/>
    </source>
</evidence>
<comment type="caution">
    <text evidence="1">The sequence shown here is derived from an EMBL/GenBank/DDBJ whole genome shotgun (WGS) entry which is preliminary data.</text>
</comment>
<reference evidence="1" key="1">
    <citation type="journal article" date="2020" name="Stud. Mycol.">
        <title>101 Dothideomycetes genomes: a test case for predicting lifestyles and emergence of pathogens.</title>
        <authorList>
            <person name="Haridas S."/>
            <person name="Albert R."/>
            <person name="Binder M."/>
            <person name="Bloem J."/>
            <person name="Labutti K."/>
            <person name="Salamov A."/>
            <person name="Andreopoulos B."/>
            <person name="Baker S."/>
            <person name="Barry K."/>
            <person name="Bills G."/>
            <person name="Bluhm B."/>
            <person name="Cannon C."/>
            <person name="Castanera R."/>
            <person name="Culley D."/>
            <person name="Daum C."/>
            <person name="Ezra D."/>
            <person name="Gonzalez J."/>
            <person name="Henrissat B."/>
            <person name="Kuo A."/>
            <person name="Liang C."/>
            <person name="Lipzen A."/>
            <person name="Lutzoni F."/>
            <person name="Magnuson J."/>
            <person name="Mondo S."/>
            <person name="Nolan M."/>
            <person name="Ohm R."/>
            <person name="Pangilinan J."/>
            <person name="Park H.-J."/>
            <person name="Ramirez L."/>
            <person name="Alfaro M."/>
            <person name="Sun H."/>
            <person name="Tritt A."/>
            <person name="Yoshinaga Y."/>
            <person name="Zwiers L.-H."/>
            <person name="Turgeon B."/>
            <person name="Goodwin S."/>
            <person name="Spatafora J."/>
            <person name="Crous P."/>
            <person name="Grigoriev I."/>
        </authorList>
    </citation>
    <scope>NUCLEOTIDE SEQUENCE</scope>
    <source>
        <strain evidence="1">CBS 110217</strain>
    </source>
</reference>
<accession>A0A9P4LNH2</accession>
<gene>
    <name evidence="1" type="ORF">EK21DRAFT_108615</name>
</gene>
<dbReference type="Proteomes" id="UP000799777">
    <property type="component" value="Unassembled WGS sequence"/>
</dbReference>
<dbReference type="EMBL" id="ML978164">
    <property type="protein sequence ID" value="KAF2033826.1"/>
    <property type="molecule type" value="Genomic_DNA"/>
</dbReference>
<protein>
    <submittedName>
        <fullName evidence="1">Uncharacterized protein</fullName>
    </submittedName>
</protein>
<sequence>MTLMSPVPEKPSKKLSRISARLVFLLSVITNAKDGPHVLLAKNHGCYLKDEKFATRLQTWLQGVANGTAIARDGCDMWHELAEHNKSVIDYLITRLNKVEPPFKYATHLSLSNWDFLIAHKQLFSDNVSTVYILNAYEQRRPLRTEEFDGNRYHRQQSMNLLGSYRVSFLEVECFAKS</sequence>
<keyword evidence="2" id="KW-1185">Reference proteome</keyword>
<dbReference type="AlphaFoldDB" id="A0A9P4LNH2"/>
<proteinExistence type="predicted"/>